<sequence length="124" mass="13468">MLIASDNWQRSICFSEKFSRSIIITEHFRALDQCYLDPGMASMLVTFLYIIWCSGLNPEVLAAEGNGANGVNGGAELPRTKGQNDDTITEGDIVVSKHVYLTMCGMSKTGGRSALSQLFSVVLS</sequence>
<comment type="caution">
    <text evidence="1">The sequence shown here is derived from an EMBL/GenBank/DDBJ whole genome shotgun (WGS) entry which is preliminary data.</text>
</comment>
<organism evidence="1 2">
    <name type="scientific">Ancylostoma ceylanicum</name>
    <dbReference type="NCBI Taxonomy" id="53326"/>
    <lineage>
        <taxon>Eukaryota</taxon>
        <taxon>Metazoa</taxon>
        <taxon>Ecdysozoa</taxon>
        <taxon>Nematoda</taxon>
        <taxon>Chromadorea</taxon>
        <taxon>Rhabditida</taxon>
        <taxon>Rhabditina</taxon>
        <taxon>Rhabditomorpha</taxon>
        <taxon>Strongyloidea</taxon>
        <taxon>Ancylostomatidae</taxon>
        <taxon>Ancylostomatinae</taxon>
        <taxon>Ancylostoma</taxon>
    </lineage>
</organism>
<dbReference type="EMBL" id="JARK01001374">
    <property type="protein sequence ID" value="EYC15117.1"/>
    <property type="molecule type" value="Genomic_DNA"/>
</dbReference>
<gene>
    <name evidence="1" type="primary">Acey_s0038.g3640</name>
    <name evidence="1" type="ORF">Y032_0038g3640</name>
</gene>
<dbReference type="Proteomes" id="UP000024635">
    <property type="component" value="Unassembled WGS sequence"/>
</dbReference>
<name>A0A016UJW4_9BILA</name>
<keyword evidence="2" id="KW-1185">Reference proteome</keyword>
<proteinExistence type="predicted"/>
<protein>
    <submittedName>
        <fullName evidence="1">Uncharacterized protein</fullName>
    </submittedName>
</protein>
<evidence type="ECO:0000313" key="2">
    <source>
        <dbReference type="Proteomes" id="UP000024635"/>
    </source>
</evidence>
<reference evidence="2" key="1">
    <citation type="journal article" date="2015" name="Nat. Genet.">
        <title>The genome and transcriptome of the zoonotic hookworm Ancylostoma ceylanicum identify infection-specific gene families.</title>
        <authorList>
            <person name="Schwarz E.M."/>
            <person name="Hu Y."/>
            <person name="Antoshechkin I."/>
            <person name="Miller M.M."/>
            <person name="Sternberg P.W."/>
            <person name="Aroian R.V."/>
        </authorList>
    </citation>
    <scope>NUCLEOTIDE SEQUENCE</scope>
    <source>
        <strain evidence="2">HY135</strain>
    </source>
</reference>
<evidence type="ECO:0000313" key="1">
    <source>
        <dbReference type="EMBL" id="EYC15117.1"/>
    </source>
</evidence>
<dbReference type="AlphaFoldDB" id="A0A016UJW4"/>
<accession>A0A016UJW4</accession>